<accession>E2AW53</accession>
<evidence type="ECO:0000313" key="3">
    <source>
        <dbReference type="Proteomes" id="UP000000311"/>
    </source>
</evidence>
<evidence type="ECO:0000256" key="1">
    <source>
        <dbReference type="SAM" id="MobiDB-lite"/>
    </source>
</evidence>
<dbReference type="EMBL" id="GL443246">
    <property type="protein sequence ID" value="EFN62332.1"/>
    <property type="molecule type" value="Genomic_DNA"/>
</dbReference>
<protein>
    <submittedName>
        <fullName evidence="2">Uncharacterized protein</fullName>
    </submittedName>
</protein>
<dbReference type="InParanoid" id="E2AW53"/>
<organism evidence="3">
    <name type="scientific">Camponotus floridanus</name>
    <name type="common">Florida carpenter ant</name>
    <dbReference type="NCBI Taxonomy" id="104421"/>
    <lineage>
        <taxon>Eukaryota</taxon>
        <taxon>Metazoa</taxon>
        <taxon>Ecdysozoa</taxon>
        <taxon>Arthropoda</taxon>
        <taxon>Hexapoda</taxon>
        <taxon>Insecta</taxon>
        <taxon>Pterygota</taxon>
        <taxon>Neoptera</taxon>
        <taxon>Endopterygota</taxon>
        <taxon>Hymenoptera</taxon>
        <taxon>Apocrita</taxon>
        <taxon>Aculeata</taxon>
        <taxon>Formicoidea</taxon>
        <taxon>Formicidae</taxon>
        <taxon>Formicinae</taxon>
        <taxon>Camponotus</taxon>
    </lineage>
</organism>
<evidence type="ECO:0000313" key="2">
    <source>
        <dbReference type="EMBL" id="EFN62332.1"/>
    </source>
</evidence>
<proteinExistence type="predicted"/>
<feature type="region of interest" description="Disordered" evidence="1">
    <location>
        <begin position="51"/>
        <end position="77"/>
    </location>
</feature>
<dbReference type="AlphaFoldDB" id="E2AW53"/>
<keyword evidence="3" id="KW-1185">Reference proteome</keyword>
<sequence length="194" mass="21902">MYLRNKPIVRVGRVELPTPTPVYDYSYCVLYHQIDSRYRARTVRRGEPFETFGTRLDDPNPTSRSTGVAPRAVGPTHVERNPLDGIDNTKFAALGTSAQSRCVSALYLASFGFRSRSFVEFDLNDTREVSKSEQSGEISQGRWRVPVIMSARISAFRNASERDRANPLGRGVTIGSKKAPYNYQQCKLSEFPDR</sequence>
<gene>
    <name evidence="2" type="ORF">EAG_15407</name>
</gene>
<dbReference type="Proteomes" id="UP000000311">
    <property type="component" value="Unassembled WGS sequence"/>
</dbReference>
<name>E2AW53_CAMFO</name>
<reference evidence="2 3" key="1">
    <citation type="journal article" date="2010" name="Science">
        <title>Genomic comparison of the ants Camponotus floridanus and Harpegnathos saltator.</title>
        <authorList>
            <person name="Bonasio R."/>
            <person name="Zhang G."/>
            <person name="Ye C."/>
            <person name="Mutti N.S."/>
            <person name="Fang X."/>
            <person name="Qin N."/>
            <person name="Donahue G."/>
            <person name="Yang P."/>
            <person name="Li Q."/>
            <person name="Li C."/>
            <person name="Zhang P."/>
            <person name="Huang Z."/>
            <person name="Berger S.L."/>
            <person name="Reinberg D."/>
            <person name="Wang J."/>
            <person name="Liebig J."/>
        </authorList>
    </citation>
    <scope>NUCLEOTIDE SEQUENCE [LARGE SCALE GENOMIC DNA]</scope>
    <source>
        <strain evidence="3">C129</strain>
    </source>
</reference>